<gene>
    <name evidence="9" type="primary">asnB</name>
    <name evidence="9" type="ORF">RXV94_08240</name>
</gene>
<dbReference type="SUPFAM" id="SSF52402">
    <property type="entry name" value="Adenine nucleotide alpha hydrolases-like"/>
    <property type="match status" value="1"/>
</dbReference>
<evidence type="ECO:0000313" key="10">
    <source>
        <dbReference type="Proteomes" id="UP001268651"/>
    </source>
</evidence>
<accession>A0ABU3U6X1</accession>
<keyword evidence="9" id="KW-0436">Ligase</keyword>
<dbReference type="PANTHER" id="PTHR43284">
    <property type="entry name" value="ASPARAGINE SYNTHETASE (GLUTAMINE-HYDROLYZING)"/>
    <property type="match status" value="1"/>
</dbReference>
<comment type="catalytic activity">
    <reaction evidence="7">
        <text>L-aspartate + L-glutamine + ATP + H2O = L-asparagine + L-glutamate + AMP + diphosphate + H(+)</text>
        <dbReference type="Rhea" id="RHEA:12228"/>
        <dbReference type="ChEBI" id="CHEBI:15377"/>
        <dbReference type="ChEBI" id="CHEBI:15378"/>
        <dbReference type="ChEBI" id="CHEBI:29985"/>
        <dbReference type="ChEBI" id="CHEBI:29991"/>
        <dbReference type="ChEBI" id="CHEBI:30616"/>
        <dbReference type="ChEBI" id="CHEBI:33019"/>
        <dbReference type="ChEBI" id="CHEBI:58048"/>
        <dbReference type="ChEBI" id="CHEBI:58359"/>
        <dbReference type="ChEBI" id="CHEBI:456215"/>
        <dbReference type="EC" id="6.3.5.4"/>
    </reaction>
</comment>
<dbReference type="CDD" id="cd00712">
    <property type="entry name" value="AsnB"/>
    <property type="match status" value="1"/>
</dbReference>
<evidence type="ECO:0000259" key="8">
    <source>
        <dbReference type="PROSITE" id="PS51278"/>
    </source>
</evidence>
<comment type="pathway">
    <text evidence="1">Amino-acid biosynthesis; L-asparagine biosynthesis; L-asparagine from L-aspartate (L-Gln route): step 1/1.</text>
</comment>
<dbReference type="InterPro" id="IPR029055">
    <property type="entry name" value="Ntn_hydrolases_N"/>
</dbReference>
<dbReference type="Proteomes" id="UP001268651">
    <property type="component" value="Unassembled WGS sequence"/>
</dbReference>
<dbReference type="CDD" id="cd01991">
    <property type="entry name" value="Asn_synthase_B_C"/>
    <property type="match status" value="1"/>
</dbReference>
<evidence type="ECO:0000256" key="4">
    <source>
        <dbReference type="ARBA" id="ARBA00022741"/>
    </source>
</evidence>
<feature type="domain" description="Glutamine amidotransferase type-2" evidence="8">
    <location>
        <begin position="2"/>
        <end position="211"/>
    </location>
</feature>
<dbReference type="NCBIfam" id="TIGR01536">
    <property type="entry name" value="asn_synth_AEB"/>
    <property type="match status" value="1"/>
</dbReference>
<protein>
    <recommendedName>
        <fullName evidence="3">asparagine synthase (glutamine-hydrolyzing)</fullName>
        <ecNumber evidence="3">6.3.5.4</ecNumber>
    </recommendedName>
</protein>
<dbReference type="EC" id="6.3.5.4" evidence="3"/>
<dbReference type="PROSITE" id="PS51278">
    <property type="entry name" value="GATASE_TYPE_2"/>
    <property type="match status" value="1"/>
</dbReference>
<evidence type="ECO:0000256" key="7">
    <source>
        <dbReference type="ARBA" id="ARBA00048741"/>
    </source>
</evidence>
<dbReference type="Pfam" id="PF00733">
    <property type="entry name" value="Asn_synthase"/>
    <property type="match status" value="1"/>
</dbReference>
<keyword evidence="10" id="KW-1185">Reference proteome</keyword>
<dbReference type="InterPro" id="IPR017932">
    <property type="entry name" value="GATase_2_dom"/>
</dbReference>
<evidence type="ECO:0000256" key="3">
    <source>
        <dbReference type="ARBA" id="ARBA00012737"/>
    </source>
</evidence>
<keyword evidence="4" id="KW-0547">Nucleotide-binding</keyword>
<name>A0ABU3U6X1_9FLAO</name>
<dbReference type="Gene3D" id="3.60.20.10">
    <property type="entry name" value="Glutamine Phosphoribosylpyrophosphate, subunit 1, domain 1"/>
    <property type="match status" value="1"/>
</dbReference>
<dbReference type="InterPro" id="IPR001962">
    <property type="entry name" value="Asn_synthase"/>
</dbReference>
<sequence length="616" mass="71606">MCGIYGSTIKYSKEQVKRKLERTDFRGPDKLDFKFLGSEANPTIFGHNRLSIIDLDPRSNQPFSYNEHCHIVFNGEIYNFKTIKKDLLQSGYEFKTTSDTEVICAAYLEYGNACVNKFNGMFAFVIYDVKKQTLFGARDRLGQKPFYYFHDRKNFEFASQISQIQLFNDNLSISKDNISNYLAWGAVPDPNSIFNEIKKLEAGHYFTYNLINNGLKIEQYWDIDYHGSNPFQGNYQDAKHILNDYIKDAVSIRLFADVPVGIFLSGGVDSSVVAALATQTTSSKVKTFSVKFNEKGFDESTYSKQVADHLQTDHHIIECNYKEGIDLIDNFCYYYDEPFADSSAIPSMLLAKYTRKQVTVALSGDGGDESFIGYQRYHWMKKADLAYKVPLSLRKLLSSIMHLTPNYRVKILAHALKYNDANSIYLASMTGINLSWLETDHNHLDFDEKKYLFHKNKNLYERISDFDLKTYLNWDINTKVDRATMAYSLEARSPLMDYRIVDFARSLPTNFKYQGKNQKRILKDVLYDYVPKHIFERPKAGFTMPFKEWFKDELKEYVLTELSDSNLKDIPCINPKEVSFMIQQHMNGSWNRYPLIWKLLVLKQWLKSNGKGYTIK</sequence>
<evidence type="ECO:0000256" key="1">
    <source>
        <dbReference type="ARBA" id="ARBA00005187"/>
    </source>
</evidence>
<evidence type="ECO:0000256" key="5">
    <source>
        <dbReference type="ARBA" id="ARBA00022840"/>
    </source>
</evidence>
<comment type="caution">
    <text evidence="9">The sequence shown here is derived from an EMBL/GenBank/DDBJ whole genome shotgun (WGS) entry which is preliminary data.</text>
</comment>
<dbReference type="InterPro" id="IPR006426">
    <property type="entry name" value="Asn_synth_AEB"/>
</dbReference>
<evidence type="ECO:0000256" key="6">
    <source>
        <dbReference type="ARBA" id="ARBA00022962"/>
    </source>
</evidence>
<evidence type="ECO:0000313" key="9">
    <source>
        <dbReference type="EMBL" id="MDU8886145.1"/>
    </source>
</evidence>
<dbReference type="EMBL" id="JAWHTF010000004">
    <property type="protein sequence ID" value="MDU8886145.1"/>
    <property type="molecule type" value="Genomic_DNA"/>
</dbReference>
<organism evidence="9 10">
    <name type="scientific">Gilvirhabdus luticola</name>
    <dbReference type="NCBI Taxonomy" id="3079858"/>
    <lineage>
        <taxon>Bacteria</taxon>
        <taxon>Pseudomonadati</taxon>
        <taxon>Bacteroidota</taxon>
        <taxon>Flavobacteriia</taxon>
        <taxon>Flavobacteriales</taxon>
        <taxon>Flavobacteriaceae</taxon>
        <taxon>Gilvirhabdus</taxon>
    </lineage>
</organism>
<evidence type="ECO:0000256" key="2">
    <source>
        <dbReference type="ARBA" id="ARBA00005752"/>
    </source>
</evidence>
<reference evidence="9 10" key="1">
    <citation type="submission" date="2023-10" db="EMBL/GenBank/DDBJ databases">
        <title>Marimonas sp. nov. isolated from tidal mud flat.</title>
        <authorList>
            <person name="Jaincy N.J."/>
            <person name="Srinivasan S."/>
            <person name="Lee S.-S."/>
        </authorList>
    </citation>
    <scope>NUCLEOTIDE SEQUENCE [LARGE SCALE GENOMIC DNA]</scope>
    <source>
        <strain evidence="9 10">MJ-SS3</strain>
    </source>
</reference>
<dbReference type="SUPFAM" id="SSF56235">
    <property type="entry name" value="N-terminal nucleophile aminohydrolases (Ntn hydrolases)"/>
    <property type="match status" value="1"/>
</dbReference>
<comment type="similarity">
    <text evidence="2">Belongs to the asparagine synthetase family.</text>
</comment>
<dbReference type="GO" id="GO:0004066">
    <property type="term" value="F:asparagine synthase (glutamine-hydrolyzing) activity"/>
    <property type="evidence" value="ECO:0007669"/>
    <property type="project" value="UniProtKB-EC"/>
</dbReference>
<dbReference type="Gene3D" id="3.40.50.620">
    <property type="entry name" value="HUPs"/>
    <property type="match status" value="1"/>
</dbReference>
<dbReference type="PANTHER" id="PTHR43284:SF1">
    <property type="entry name" value="ASPARAGINE SYNTHETASE"/>
    <property type="match status" value="1"/>
</dbReference>
<dbReference type="InterPro" id="IPR014729">
    <property type="entry name" value="Rossmann-like_a/b/a_fold"/>
</dbReference>
<keyword evidence="5" id="KW-0067">ATP-binding</keyword>
<dbReference type="Pfam" id="PF13537">
    <property type="entry name" value="GATase_7"/>
    <property type="match status" value="1"/>
</dbReference>
<proteinExistence type="inferred from homology"/>
<dbReference type="InterPro" id="IPR033738">
    <property type="entry name" value="AsnB_N"/>
</dbReference>
<dbReference type="RefSeq" id="WP_316662099.1">
    <property type="nucleotide sequence ID" value="NZ_JAWHTF010000004.1"/>
</dbReference>
<dbReference type="InterPro" id="IPR051786">
    <property type="entry name" value="ASN_synthetase/amidase"/>
</dbReference>
<keyword evidence="6" id="KW-0315">Glutamine amidotransferase</keyword>
<dbReference type="PIRSF" id="PIRSF001589">
    <property type="entry name" value="Asn_synthetase_glu-h"/>
    <property type="match status" value="1"/>
</dbReference>